<evidence type="ECO:0000313" key="3">
    <source>
        <dbReference type="Proteomes" id="UP001139193"/>
    </source>
</evidence>
<protein>
    <submittedName>
        <fullName evidence="2">Polysaccharide deacetylase family protein</fullName>
    </submittedName>
</protein>
<reference evidence="2" key="1">
    <citation type="submission" date="2022-03" db="EMBL/GenBank/DDBJ databases">
        <title>Bacterial whole genome sequence for Hymenobacter sp. DH14.</title>
        <authorList>
            <person name="Le V."/>
        </authorList>
    </citation>
    <scope>NUCLEOTIDE SEQUENCE</scope>
    <source>
        <strain evidence="2">DH14</strain>
    </source>
</reference>
<dbReference type="Gene3D" id="3.20.20.370">
    <property type="entry name" value="Glycoside hydrolase/deacetylase"/>
    <property type="match status" value="1"/>
</dbReference>
<dbReference type="AlphaFoldDB" id="A0A9X1VH44"/>
<organism evidence="2 3">
    <name type="scientific">Hymenobacter cyanobacteriorum</name>
    <dbReference type="NCBI Taxonomy" id="2926463"/>
    <lineage>
        <taxon>Bacteria</taxon>
        <taxon>Pseudomonadati</taxon>
        <taxon>Bacteroidota</taxon>
        <taxon>Cytophagia</taxon>
        <taxon>Cytophagales</taxon>
        <taxon>Hymenobacteraceae</taxon>
        <taxon>Hymenobacter</taxon>
    </lineage>
</organism>
<dbReference type="PANTHER" id="PTHR10587:SF137">
    <property type="entry name" value="4-DEOXY-4-FORMAMIDO-L-ARABINOSE-PHOSPHOUNDECAPRENOL DEFORMYLASE ARND-RELATED"/>
    <property type="match status" value="1"/>
</dbReference>
<evidence type="ECO:0000313" key="2">
    <source>
        <dbReference type="EMBL" id="MCI1186386.1"/>
    </source>
</evidence>
<proteinExistence type="predicted"/>
<dbReference type="RefSeq" id="WP_241934661.1">
    <property type="nucleotide sequence ID" value="NZ_JALBGC010000001.1"/>
</dbReference>
<dbReference type="SUPFAM" id="SSF88713">
    <property type="entry name" value="Glycoside hydrolase/deacetylase"/>
    <property type="match status" value="1"/>
</dbReference>
<dbReference type="InterPro" id="IPR011330">
    <property type="entry name" value="Glyco_hydro/deAcase_b/a-brl"/>
</dbReference>
<dbReference type="Pfam" id="PF01522">
    <property type="entry name" value="Polysacc_deac_1"/>
    <property type="match status" value="1"/>
</dbReference>
<dbReference type="InterPro" id="IPR050248">
    <property type="entry name" value="Polysacc_deacetylase_ArnD"/>
</dbReference>
<dbReference type="CDD" id="cd10917">
    <property type="entry name" value="CE4_NodB_like_6s_7s"/>
    <property type="match status" value="1"/>
</dbReference>
<dbReference type="InterPro" id="IPR002509">
    <property type="entry name" value="NODB_dom"/>
</dbReference>
<dbReference type="GO" id="GO:0016810">
    <property type="term" value="F:hydrolase activity, acting on carbon-nitrogen (but not peptide) bonds"/>
    <property type="evidence" value="ECO:0007669"/>
    <property type="project" value="InterPro"/>
</dbReference>
<name>A0A9X1VH44_9BACT</name>
<dbReference type="PANTHER" id="PTHR10587">
    <property type="entry name" value="GLYCOSYL TRANSFERASE-RELATED"/>
    <property type="match status" value="1"/>
</dbReference>
<keyword evidence="3" id="KW-1185">Reference proteome</keyword>
<dbReference type="PROSITE" id="PS51677">
    <property type="entry name" value="NODB"/>
    <property type="match status" value="1"/>
</dbReference>
<sequence length="256" mass="27950">MLTYRRALLMLAAGVALVLALWWWADASLAWLAVPVAAYVAAAAYGSSRISSSFFVETMWRGPTDHPHIALTFDDGPVPGTAQVLEILARHAAPATFFCIGQRARQQPEMLRQIDAAGHLIGNHTFTHSYFIDLFSPRRLRAEIAETDAAIAAATGRRPRLFRPPYGVTTPNFGRAIRASGHQCIGWSVRSLDTVAKDEAQLLNKVTAALAPGAVFLFHDTSAATAAVLDEFLRRARERGFRVVPLDQLLGVTPYA</sequence>
<dbReference type="Proteomes" id="UP001139193">
    <property type="component" value="Unassembled WGS sequence"/>
</dbReference>
<feature type="domain" description="NodB homology" evidence="1">
    <location>
        <begin position="67"/>
        <end position="244"/>
    </location>
</feature>
<dbReference type="EMBL" id="JALBGC010000001">
    <property type="protein sequence ID" value="MCI1186386.1"/>
    <property type="molecule type" value="Genomic_DNA"/>
</dbReference>
<dbReference type="GO" id="GO:0005975">
    <property type="term" value="P:carbohydrate metabolic process"/>
    <property type="evidence" value="ECO:0007669"/>
    <property type="project" value="InterPro"/>
</dbReference>
<accession>A0A9X1VH44</accession>
<evidence type="ECO:0000259" key="1">
    <source>
        <dbReference type="PROSITE" id="PS51677"/>
    </source>
</evidence>
<comment type="caution">
    <text evidence="2">The sequence shown here is derived from an EMBL/GenBank/DDBJ whole genome shotgun (WGS) entry which is preliminary data.</text>
</comment>
<gene>
    <name evidence="2" type="ORF">MON38_03070</name>
</gene>